<gene>
    <name evidence="2" type="ORF">BHQ21_12705</name>
</gene>
<evidence type="ECO:0000313" key="2">
    <source>
        <dbReference type="EMBL" id="ODR06087.1"/>
    </source>
</evidence>
<protein>
    <submittedName>
        <fullName evidence="2">Uncharacterized protein</fullName>
    </submittedName>
</protein>
<comment type="caution">
    <text evidence="2">The sequence shown here is derived from an EMBL/GenBank/DDBJ whole genome shotgun (WGS) entry which is preliminary data.</text>
</comment>
<feature type="region of interest" description="Disordered" evidence="1">
    <location>
        <begin position="1"/>
        <end position="42"/>
    </location>
</feature>
<dbReference type="Proteomes" id="UP000094224">
    <property type="component" value="Unassembled WGS sequence"/>
</dbReference>
<keyword evidence="3" id="KW-1185">Reference proteome</keyword>
<dbReference type="EMBL" id="MIHC01000019">
    <property type="protein sequence ID" value="ODR06087.1"/>
    <property type="molecule type" value="Genomic_DNA"/>
</dbReference>
<accession>A0A1E3SVA0</accession>
<organism evidence="2 3">
    <name type="scientific">Mycobacterium sherrisii</name>
    <dbReference type="NCBI Taxonomy" id="243061"/>
    <lineage>
        <taxon>Bacteria</taxon>
        <taxon>Bacillati</taxon>
        <taxon>Actinomycetota</taxon>
        <taxon>Actinomycetes</taxon>
        <taxon>Mycobacteriales</taxon>
        <taxon>Mycobacteriaceae</taxon>
        <taxon>Mycobacterium</taxon>
        <taxon>Mycobacterium simiae complex</taxon>
    </lineage>
</organism>
<proteinExistence type="predicted"/>
<dbReference type="STRING" id="243061.AWC25_11510"/>
<sequence>MLGNGPLLALPGRGAPEAAPRHPGVLAPAGGTAVDQGEWSSGRPCRRAVDMHEITDLLDKLGYLRDRGVLTDKEFVAQKQRLLGNQ</sequence>
<dbReference type="AlphaFoldDB" id="A0A1E3SVA0"/>
<name>A0A1E3SVA0_9MYCO</name>
<reference evidence="3" key="1">
    <citation type="submission" date="2016-09" db="EMBL/GenBank/DDBJ databases">
        <authorList>
            <person name="Greninger A.L."/>
            <person name="Jerome K.R."/>
            <person name="Mcnair B."/>
            <person name="Wallis C."/>
            <person name="Fang F."/>
        </authorList>
    </citation>
    <scope>NUCLEOTIDE SEQUENCE [LARGE SCALE GENOMIC DNA]</scope>
    <source>
        <strain evidence="3">BC1_M4</strain>
    </source>
</reference>
<evidence type="ECO:0000256" key="1">
    <source>
        <dbReference type="SAM" id="MobiDB-lite"/>
    </source>
</evidence>
<evidence type="ECO:0000313" key="3">
    <source>
        <dbReference type="Proteomes" id="UP000094224"/>
    </source>
</evidence>